<keyword evidence="5" id="KW-0472">Membrane</keyword>
<dbReference type="AlphaFoldDB" id="A0A2J8AEA7"/>
<keyword evidence="3" id="KW-0862">Zinc</keyword>
<feature type="compositionally biased region" description="Low complexity" evidence="4">
    <location>
        <begin position="224"/>
        <end position="233"/>
    </location>
</feature>
<keyword evidence="5" id="KW-1133">Transmembrane helix</keyword>
<dbReference type="OrthoDB" id="264354at2759"/>
<evidence type="ECO:0000256" key="2">
    <source>
        <dbReference type="ARBA" id="ARBA00022771"/>
    </source>
</evidence>
<keyword evidence="5" id="KW-0812">Transmembrane</keyword>
<keyword evidence="8" id="KW-1185">Reference proteome</keyword>
<evidence type="ECO:0000256" key="4">
    <source>
        <dbReference type="SAM" id="MobiDB-lite"/>
    </source>
</evidence>
<dbReference type="InterPro" id="IPR033275">
    <property type="entry name" value="MARCH-like"/>
</dbReference>
<dbReference type="SUPFAM" id="SSF57850">
    <property type="entry name" value="RING/U-box"/>
    <property type="match status" value="1"/>
</dbReference>
<dbReference type="PANTHER" id="PTHR23012">
    <property type="entry name" value="RING/FYVE/PHD ZINC FINGER DOMAIN-CONTAINING"/>
    <property type="match status" value="1"/>
</dbReference>
<evidence type="ECO:0000256" key="3">
    <source>
        <dbReference type="ARBA" id="ARBA00022833"/>
    </source>
</evidence>
<evidence type="ECO:0000313" key="8">
    <source>
        <dbReference type="Proteomes" id="UP000236333"/>
    </source>
</evidence>
<proteinExistence type="predicted"/>
<protein>
    <recommendedName>
        <fullName evidence="6">RING-CH-type domain-containing protein</fullName>
    </recommendedName>
</protein>
<accession>A0A2J8AEA7</accession>
<keyword evidence="1" id="KW-0479">Metal-binding</keyword>
<dbReference type="PANTHER" id="PTHR23012:SF215">
    <property type="entry name" value="RING_FYVE_PHD ZINC FINGER SUPERFAMILY PROTEIN"/>
    <property type="match status" value="1"/>
</dbReference>
<feature type="compositionally biased region" description="Low complexity" evidence="4">
    <location>
        <begin position="142"/>
        <end position="182"/>
    </location>
</feature>
<dbReference type="GO" id="GO:0004842">
    <property type="term" value="F:ubiquitin-protein transferase activity"/>
    <property type="evidence" value="ECO:0007669"/>
    <property type="project" value="TreeGrafter"/>
</dbReference>
<organism evidence="7 8">
    <name type="scientific">Tetrabaena socialis</name>
    <dbReference type="NCBI Taxonomy" id="47790"/>
    <lineage>
        <taxon>Eukaryota</taxon>
        <taxon>Viridiplantae</taxon>
        <taxon>Chlorophyta</taxon>
        <taxon>core chlorophytes</taxon>
        <taxon>Chlorophyceae</taxon>
        <taxon>CS clade</taxon>
        <taxon>Chlamydomonadales</taxon>
        <taxon>Tetrabaenaceae</taxon>
        <taxon>Tetrabaena</taxon>
    </lineage>
</organism>
<evidence type="ECO:0000256" key="1">
    <source>
        <dbReference type="ARBA" id="ARBA00022723"/>
    </source>
</evidence>
<evidence type="ECO:0000256" key="5">
    <source>
        <dbReference type="SAM" id="Phobius"/>
    </source>
</evidence>
<dbReference type="PROSITE" id="PS51292">
    <property type="entry name" value="ZF_RING_CH"/>
    <property type="match status" value="1"/>
</dbReference>
<dbReference type="Gene3D" id="3.30.40.10">
    <property type="entry name" value="Zinc/RING finger domain, C3HC4 (zinc finger)"/>
    <property type="match status" value="1"/>
</dbReference>
<dbReference type="InterPro" id="IPR011016">
    <property type="entry name" value="Znf_RING-CH"/>
</dbReference>
<dbReference type="Pfam" id="PF12906">
    <property type="entry name" value="RINGv"/>
    <property type="match status" value="1"/>
</dbReference>
<keyword evidence="2" id="KW-0863">Zinc-finger</keyword>
<dbReference type="InterPro" id="IPR013083">
    <property type="entry name" value="Znf_RING/FYVE/PHD"/>
</dbReference>
<evidence type="ECO:0000313" key="7">
    <source>
        <dbReference type="EMBL" id="PNH10853.1"/>
    </source>
</evidence>
<reference evidence="7 8" key="1">
    <citation type="journal article" date="2017" name="Mol. Biol. Evol.">
        <title>The 4-celled Tetrabaena socialis nuclear genome reveals the essential components for genetic control of cell number at the origin of multicellularity in the volvocine lineage.</title>
        <authorList>
            <person name="Featherston J."/>
            <person name="Arakaki Y."/>
            <person name="Hanschen E.R."/>
            <person name="Ferris P.J."/>
            <person name="Michod R.E."/>
            <person name="Olson B.J.S.C."/>
            <person name="Nozaki H."/>
            <person name="Durand P.M."/>
        </authorList>
    </citation>
    <scope>NUCLEOTIDE SEQUENCE [LARGE SCALE GENOMIC DNA]</scope>
    <source>
        <strain evidence="7 8">NIES-571</strain>
    </source>
</reference>
<name>A0A2J8AEA7_9CHLO</name>
<feature type="transmembrane region" description="Helical" evidence="5">
    <location>
        <begin position="358"/>
        <end position="379"/>
    </location>
</feature>
<dbReference type="GO" id="GO:0016020">
    <property type="term" value="C:membrane"/>
    <property type="evidence" value="ECO:0007669"/>
    <property type="project" value="TreeGrafter"/>
</dbReference>
<feature type="domain" description="RING-CH-type" evidence="6">
    <location>
        <begin position="235"/>
        <end position="295"/>
    </location>
</feature>
<sequence length="478" mass="51289">MQRYGALPGSFHCHTFQLAYRPMTFAAMGAVDAVDEIMKAADVAIARCAEEAASREPPWDGKWYLMHSNVLAPSRARVVVGFGGLVRVCDDPCLREPGVIRAVARPPPPDTRQQCGPTPPDGDIRQPTPGPMTRQVAAPPDASSKGPAGLGSAPAPAAAAAATIATPAQPSSSPASVAPQSSSEDKHQRVLVIPMGSHVQTGSPRHGTTTQPSAAEPSDAQAPSRASSSDVSSGVKEKEVALCRICLEEDSADLLEAPCACTGTQKFAHHECIQRWVDEKGHLRCEICDQPYRGAFTVPPQGAAGVDDPATMFSPLFAIRMDHGGDAVAGPGGPHDRAALDFLDEGDQYYQRNPLASWVFTFVVFVLFLVVLHHTMIVADGMDGPGDMDAPPASTVPTTGEDEDDYAASLTLFLFWIGTKAFLIGLPLYTVMRIAARQARREQYEAMFRSAAFEAPERRRYVWRVREQQLVPTGHNVV</sequence>
<dbReference type="Proteomes" id="UP000236333">
    <property type="component" value="Unassembled WGS sequence"/>
</dbReference>
<feature type="compositionally biased region" description="Polar residues" evidence="4">
    <location>
        <begin position="198"/>
        <end position="213"/>
    </location>
</feature>
<dbReference type="EMBL" id="PGGS01000045">
    <property type="protein sequence ID" value="PNH10853.1"/>
    <property type="molecule type" value="Genomic_DNA"/>
</dbReference>
<comment type="caution">
    <text evidence="7">The sequence shown here is derived from an EMBL/GenBank/DDBJ whole genome shotgun (WGS) entry which is preliminary data.</text>
</comment>
<dbReference type="GO" id="GO:0016567">
    <property type="term" value="P:protein ubiquitination"/>
    <property type="evidence" value="ECO:0007669"/>
    <property type="project" value="TreeGrafter"/>
</dbReference>
<feature type="region of interest" description="Disordered" evidence="4">
    <location>
        <begin position="100"/>
        <end position="233"/>
    </location>
</feature>
<dbReference type="CDD" id="cd16495">
    <property type="entry name" value="RING_CH-C4HC3_MARCH"/>
    <property type="match status" value="1"/>
</dbReference>
<dbReference type="SMART" id="SM00744">
    <property type="entry name" value="RINGv"/>
    <property type="match status" value="1"/>
</dbReference>
<evidence type="ECO:0000259" key="6">
    <source>
        <dbReference type="PROSITE" id="PS51292"/>
    </source>
</evidence>
<feature type="transmembrane region" description="Helical" evidence="5">
    <location>
        <begin position="406"/>
        <end position="431"/>
    </location>
</feature>
<dbReference type="GO" id="GO:0008270">
    <property type="term" value="F:zinc ion binding"/>
    <property type="evidence" value="ECO:0007669"/>
    <property type="project" value="UniProtKB-KW"/>
</dbReference>
<gene>
    <name evidence="7" type="ORF">TSOC_002326</name>
</gene>